<protein>
    <recommendedName>
        <fullName evidence="6">Major facilitator superfamily (MFS) profile domain-containing protein</fullName>
    </recommendedName>
</protein>
<keyword evidence="4" id="KW-1133">Transmembrane helix</keyword>
<dbReference type="OrthoDB" id="446368at2759"/>
<evidence type="ECO:0000313" key="7">
    <source>
        <dbReference type="EMBL" id="KAF6215024.1"/>
    </source>
</evidence>
<sequence length="837" mass="92775">MKYLVCFVALSATLGLGETQKRSLGQVGSIFDRELFPQLYQEKDDLRDFTKQEKNAIEYLKAYNQSRSFLATLVPPACDMSEWMYPSCCIMLEIMDHPHEICVDMALEWKELTLSLALNHNGEVLFSFEFVLGEICIGLPFMKKIAVCGHVYHIDYQEKPDLFMRACLTVKLNALINLIEVRFYCLDAKRISSTQGVLQQTWNLSRSFNNDPPTSAMFAVLIKKDFVAMEFNSPIPQELIDSMKKWMGTAITKITDAIMVVKHAVVKAWNTVATAATNAWNWCKSWIPWLDQEKLAEFAEEVTRKGAPLDSTTAGPYQAKSDSDGFFVDVPEQRHLGRRHTAPVKRIRSKSESWSVFAGGSLTEQAKNGELFRSRERLLRTQRHPNPSVICKFTTGQVLAFITLVLAEFLSFCSMSVMAPFFPKEAKEKGMSPTVSGMVFSFYALVVFVTSPLFGKILPKVGVKFLFMSGVFLAGGCNILFGLLPLMHDYTTFTVFCFLIRTLEAVGASMYATASFVFVVEIFPDNISAVLGILETAMGIGMSAGPAIGGMLYSIGGFGLPFYTLGSIMILMIPTTYSFLPTIQGGSKGTEHASFTKLFKIPAVAVIGLIVIVASNTWSFLDPTLEPHLSKDHLSSYHIGLIFLLFASLYGIFSPIWGWVADRLDNHWSMMVLGLLFSAVGLLMLGPSPLLEMESYLWMDITGLSIIGIAVALTLMPTFQGVLKCAEESGLKKELSTYSIVAGAWSCMYSLGDMTGPALGGFLMEHFGFPVCATTMAFLCIITAVIATLFFTSRCSTPTNDFDEYDDYEEAEIPLLSDKDPSVTYTDLKTITATNCC</sequence>
<dbReference type="EMBL" id="WIXP02000002">
    <property type="protein sequence ID" value="KAF6215024.1"/>
    <property type="molecule type" value="Genomic_DNA"/>
</dbReference>
<dbReference type="InterPro" id="IPR050930">
    <property type="entry name" value="MFS_Vesicular_Transporter"/>
</dbReference>
<evidence type="ECO:0000256" key="5">
    <source>
        <dbReference type="ARBA" id="ARBA00023136"/>
    </source>
</evidence>
<evidence type="ECO:0000313" key="8">
    <source>
        <dbReference type="Proteomes" id="UP000466442"/>
    </source>
</evidence>
<dbReference type="Gene3D" id="1.20.1250.20">
    <property type="entry name" value="MFS general substrate transporter like domains"/>
    <property type="match status" value="2"/>
</dbReference>
<feature type="domain" description="Major facilitator superfamily (MFS) profile" evidence="6">
    <location>
        <begin position="400"/>
        <end position="796"/>
    </location>
</feature>
<dbReference type="Proteomes" id="UP000466442">
    <property type="component" value="Unassembled WGS sequence"/>
</dbReference>
<gene>
    <name evidence="7" type="ORF">GE061_009773</name>
</gene>
<dbReference type="PROSITE" id="PS50850">
    <property type="entry name" value="MFS"/>
    <property type="match status" value="1"/>
</dbReference>
<dbReference type="InterPro" id="IPR011701">
    <property type="entry name" value="MFS"/>
</dbReference>
<dbReference type="AlphaFoldDB" id="A0A6A4K891"/>
<dbReference type="GO" id="GO:0016020">
    <property type="term" value="C:membrane"/>
    <property type="evidence" value="ECO:0007669"/>
    <property type="project" value="UniProtKB-SubCell"/>
</dbReference>
<reference evidence="7" key="1">
    <citation type="journal article" date="2021" name="Mol. Ecol. Resour.">
        <title>Apolygus lucorum genome provides insights into omnivorousness and mesophyll feeding.</title>
        <authorList>
            <person name="Liu Y."/>
            <person name="Liu H."/>
            <person name="Wang H."/>
            <person name="Huang T."/>
            <person name="Liu B."/>
            <person name="Yang B."/>
            <person name="Yin L."/>
            <person name="Li B."/>
            <person name="Zhang Y."/>
            <person name="Zhang S."/>
            <person name="Jiang F."/>
            <person name="Zhang X."/>
            <person name="Ren Y."/>
            <person name="Wang B."/>
            <person name="Wang S."/>
            <person name="Lu Y."/>
            <person name="Wu K."/>
            <person name="Fan W."/>
            <person name="Wang G."/>
        </authorList>
    </citation>
    <scope>NUCLEOTIDE SEQUENCE</scope>
    <source>
        <strain evidence="7">12Hb</strain>
    </source>
</reference>
<dbReference type="GO" id="GO:0022857">
    <property type="term" value="F:transmembrane transporter activity"/>
    <property type="evidence" value="ECO:0007669"/>
    <property type="project" value="InterPro"/>
</dbReference>
<dbReference type="InterPro" id="IPR036259">
    <property type="entry name" value="MFS_trans_sf"/>
</dbReference>
<organism evidence="7 8">
    <name type="scientific">Apolygus lucorum</name>
    <name type="common">Small green plant bug</name>
    <name type="synonym">Lygocoris lucorum</name>
    <dbReference type="NCBI Taxonomy" id="248454"/>
    <lineage>
        <taxon>Eukaryota</taxon>
        <taxon>Metazoa</taxon>
        <taxon>Ecdysozoa</taxon>
        <taxon>Arthropoda</taxon>
        <taxon>Hexapoda</taxon>
        <taxon>Insecta</taxon>
        <taxon>Pterygota</taxon>
        <taxon>Neoptera</taxon>
        <taxon>Paraneoptera</taxon>
        <taxon>Hemiptera</taxon>
        <taxon>Heteroptera</taxon>
        <taxon>Panheteroptera</taxon>
        <taxon>Cimicomorpha</taxon>
        <taxon>Miridae</taxon>
        <taxon>Mirini</taxon>
        <taxon>Apolygus</taxon>
    </lineage>
</organism>
<keyword evidence="2" id="KW-0813">Transport</keyword>
<evidence type="ECO:0000256" key="3">
    <source>
        <dbReference type="ARBA" id="ARBA00022692"/>
    </source>
</evidence>
<evidence type="ECO:0000256" key="4">
    <source>
        <dbReference type="ARBA" id="ARBA00022989"/>
    </source>
</evidence>
<name>A0A6A4K891_APOLU</name>
<proteinExistence type="predicted"/>
<comment type="caution">
    <text evidence="7">The sequence shown here is derived from an EMBL/GenBank/DDBJ whole genome shotgun (WGS) entry which is preliminary data.</text>
</comment>
<dbReference type="PANTHER" id="PTHR23506:SF28">
    <property type="entry name" value="MFS-TYPE TRANSPORTER SLC18B1-LIKE PROTEIN"/>
    <property type="match status" value="1"/>
</dbReference>
<keyword evidence="8" id="KW-1185">Reference proteome</keyword>
<dbReference type="SUPFAM" id="SSF103473">
    <property type="entry name" value="MFS general substrate transporter"/>
    <property type="match status" value="1"/>
</dbReference>
<evidence type="ECO:0000259" key="6">
    <source>
        <dbReference type="PROSITE" id="PS50850"/>
    </source>
</evidence>
<keyword evidence="3" id="KW-0812">Transmembrane</keyword>
<evidence type="ECO:0000256" key="1">
    <source>
        <dbReference type="ARBA" id="ARBA00004141"/>
    </source>
</evidence>
<dbReference type="Pfam" id="PF07690">
    <property type="entry name" value="MFS_1"/>
    <property type="match status" value="2"/>
</dbReference>
<comment type="subcellular location">
    <subcellularLocation>
        <location evidence="1">Membrane</location>
        <topology evidence="1">Multi-pass membrane protein</topology>
    </subcellularLocation>
</comment>
<dbReference type="InterPro" id="IPR020846">
    <property type="entry name" value="MFS_dom"/>
</dbReference>
<accession>A0A6A4K891</accession>
<keyword evidence="5" id="KW-0472">Membrane</keyword>
<evidence type="ECO:0000256" key="2">
    <source>
        <dbReference type="ARBA" id="ARBA00022448"/>
    </source>
</evidence>
<dbReference type="PANTHER" id="PTHR23506">
    <property type="entry name" value="GH10249P"/>
    <property type="match status" value="1"/>
</dbReference>